<dbReference type="GO" id="GO:0009968">
    <property type="term" value="P:negative regulation of signal transduction"/>
    <property type="evidence" value="ECO:0007669"/>
    <property type="project" value="UniProtKB-KW"/>
</dbReference>
<evidence type="ECO:0000256" key="1">
    <source>
        <dbReference type="ARBA" id="ARBA00022700"/>
    </source>
</evidence>
<evidence type="ECO:0000313" key="4">
    <source>
        <dbReference type="Proteomes" id="UP001497623"/>
    </source>
</evidence>
<reference evidence="3 4" key="1">
    <citation type="submission" date="2024-05" db="EMBL/GenBank/DDBJ databases">
        <authorList>
            <person name="Wallberg A."/>
        </authorList>
    </citation>
    <scope>NUCLEOTIDE SEQUENCE [LARGE SCALE GENOMIC DNA]</scope>
</reference>
<keyword evidence="4" id="KW-1185">Reference proteome</keyword>
<feature type="domain" description="RGS" evidence="2">
    <location>
        <begin position="81"/>
        <end position="192"/>
    </location>
</feature>
<dbReference type="AlphaFoldDB" id="A0AAV2Q4M3"/>
<gene>
    <name evidence="3" type="ORF">MNOR_LOCUS7361</name>
</gene>
<dbReference type="SUPFAM" id="SSF48097">
    <property type="entry name" value="Regulator of G-protein signaling, RGS"/>
    <property type="match status" value="1"/>
</dbReference>
<dbReference type="SMART" id="SM00315">
    <property type="entry name" value="RGS"/>
    <property type="match status" value="1"/>
</dbReference>
<protein>
    <recommendedName>
        <fullName evidence="2">RGS domain-containing protein</fullName>
    </recommendedName>
</protein>
<accession>A0AAV2Q4M3</accession>
<dbReference type="GO" id="GO:0008277">
    <property type="term" value="P:regulation of G protein-coupled receptor signaling pathway"/>
    <property type="evidence" value="ECO:0007669"/>
    <property type="project" value="InterPro"/>
</dbReference>
<dbReference type="Gene3D" id="1.10.167.10">
    <property type="entry name" value="Regulator of G-protein Signalling 4, domain 2"/>
    <property type="match status" value="1"/>
</dbReference>
<dbReference type="Proteomes" id="UP001497623">
    <property type="component" value="Unassembled WGS sequence"/>
</dbReference>
<dbReference type="Pfam" id="PF00615">
    <property type="entry name" value="RGS"/>
    <property type="match status" value="1"/>
</dbReference>
<evidence type="ECO:0000313" key="3">
    <source>
        <dbReference type="EMBL" id="CAL4068559.1"/>
    </source>
</evidence>
<dbReference type="PRINTS" id="PR01301">
    <property type="entry name" value="RGSPROTEIN"/>
</dbReference>
<organism evidence="3 4">
    <name type="scientific">Meganyctiphanes norvegica</name>
    <name type="common">Northern krill</name>
    <name type="synonym">Thysanopoda norvegica</name>
    <dbReference type="NCBI Taxonomy" id="48144"/>
    <lineage>
        <taxon>Eukaryota</taxon>
        <taxon>Metazoa</taxon>
        <taxon>Ecdysozoa</taxon>
        <taxon>Arthropoda</taxon>
        <taxon>Crustacea</taxon>
        <taxon>Multicrustacea</taxon>
        <taxon>Malacostraca</taxon>
        <taxon>Eumalacostraca</taxon>
        <taxon>Eucarida</taxon>
        <taxon>Euphausiacea</taxon>
        <taxon>Euphausiidae</taxon>
        <taxon>Meganyctiphanes</taxon>
    </lineage>
</organism>
<dbReference type="PANTHER" id="PTHR45746">
    <property type="entry name" value="LP21163P"/>
    <property type="match status" value="1"/>
</dbReference>
<evidence type="ECO:0000259" key="2">
    <source>
        <dbReference type="PROSITE" id="PS50132"/>
    </source>
</evidence>
<dbReference type="GO" id="GO:0005737">
    <property type="term" value="C:cytoplasm"/>
    <property type="evidence" value="ECO:0007669"/>
    <property type="project" value="TreeGrafter"/>
</dbReference>
<dbReference type="InterPro" id="IPR016137">
    <property type="entry name" value="RGS"/>
</dbReference>
<dbReference type="InterPro" id="IPR036305">
    <property type="entry name" value="RGS_sf"/>
</dbReference>
<name>A0AAV2Q4M3_MEGNR</name>
<comment type="caution">
    <text evidence="3">The sequence shown here is derived from an EMBL/GenBank/DDBJ whole genome shotgun (WGS) entry which is preliminary data.</text>
</comment>
<proteinExistence type="predicted"/>
<dbReference type="GO" id="GO:0005096">
    <property type="term" value="F:GTPase activator activity"/>
    <property type="evidence" value="ECO:0007669"/>
    <property type="project" value="TreeGrafter"/>
</dbReference>
<dbReference type="EMBL" id="CAXKWB010003219">
    <property type="protein sequence ID" value="CAL4068559.1"/>
    <property type="molecule type" value="Genomic_DNA"/>
</dbReference>
<dbReference type="PANTHER" id="PTHR45746:SF6">
    <property type="entry name" value="LP21163P"/>
    <property type="match status" value="1"/>
</dbReference>
<keyword evidence="1" id="KW-0734">Signal transduction inhibitor</keyword>
<dbReference type="InterPro" id="IPR044926">
    <property type="entry name" value="RGS_subdomain_2"/>
</dbReference>
<dbReference type="InterPro" id="IPR047016">
    <property type="entry name" value="RGS6/7/9/11"/>
</dbReference>
<dbReference type="PROSITE" id="PS50132">
    <property type="entry name" value="RGS"/>
    <property type="match status" value="1"/>
</dbReference>
<sequence length="202" mass="22807">MGQGSSLDLSKKRKIYEKEEKNDRGFEKTVVLPVVGATKVSTVGATNVSSVSATKVSTTIDMSSDKPKNPTKKQLEKWLSSINALLIDPEGFRYFEYFLKEAETDDGELTRYLEFWQQCQEYKERFQSLEDTAMNIFETFLEVGAEKEIGTAGKGEEVGEKLEDEGLPGKSLFDDAQENVKKKLADGQYANFCDHLKEKFNL</sequence>